<evidence type="ECO:0000256" key="5">
    <source>
        <dbReference type="ARBA" id="ARBA00023043"/>
    </source>
</evidence>
<dbReference type="STRING" id="610380.E2B6B5"/>
<dbReference type="InterPro" id="IPR036770">
    <property type="entry name" value="Ankyrin_rpt-contain_sf"/>
</dbReference>
<dbReference type="SMART" id="SM00218">
    <property type="entry name" value="ZU5"/>
    <property type="match status" value="1"/>
</dbReference>
<feature type="repeat" description="ANK" evidence="7">
    <location>
        <begin position="49"/>
        <end position="81"/>
    </location>
</feature>
<feature type="compositionally biased region" description="Basic and acidic residues" evidence="8">
    <location>
        <begin position="1247"/>
        <end position="1268"/>
    </location>
</feature>
<dbReference type="Pfam" id="PF00023">
    <property type="entry name" value="Ank"/>
    <property type="match status" value="4"/>
</dbReference>
<feature type="repeat" description="ANK" evidence="7">
    <location>
        <begin position="276"/>
        <end position="308"/>
    </location>
</feature>
<evidence type="ECO:0000256" key="4">
    <source>
        <dbReference type="ARBA" id="ARBA00022737"/>
    </source>
</evidence>
<proteinExistence type="predicted"/>
<dbReference type="PROSITE" id="PS50088">
    <property type="entry name" value="ANK_REPEAT"/>
    <property type="match status" value="16"/>
</dbReference>
<dbReference type="Pfam" id="PF00791">
    <property type="entry name" value="ZU5"/>
    <property type="match status" value="1"/>
</dbReference>
<sequence>MTKEDALPPIIRLQADDTTAFLRAARSGNLEKVVEFLDTDLDINTANSNGLNALHLASKDGHVEIVTELLKRGAKVDAATKKGNTALHIASLAGQSEIVNILIQYGAAVNIQSQNGFTPLYMAAQENHDQVVKLLLSNGANQSLATEDGFTPLAVAMQQGHDKVVSVLLENDSKGKVRLPALHIAAKKDDCKAADLLLQNDHKPDVTSKSGFTPLHIAAHYGNEEIARLLIKRGADVNYLAKHNISPLHVAAKWGKNNMVKILLENSAQIDAKTRDGLTPLHCAARSGHEQVVSTLLENSAPISARTKNGLAPLHMASQGDHVDAARVLLYHRAPVDEVTIDYLTSLHVAAHCGHVRVAKLLLDRKADPNARALNGFTPLHIACKKNRIKVVELLLKHGASIESTTESGLTPLHVASFMGCMNIVIFLLQHEANPDVPTVRGETPLHLAARANQTDIIRILLRNGAKVDARAREQQTPLHIASRLGNIDIVMLLLQHGAAVDTATKDMYTALHIAAKEGQEENDISPLHLACHYDHPNVANLLLEKGASPHLASQNGHTPLHIAARKNQMDIASTLLENGANANAESKAGFTPLHLSAQKGHYDMTNLLIEHGADPNHKAKDGLTALNIAQKLGYISVMEVLKGLPYDSMTPDNKNWEEKYRVIAPESLQETSFMSDSDDEGGSDALISEQPYRYLTADLMKSLRDDSLPIDVTRDDPIHRQGNSDSIMSRDVCFEAMPGSNLDYEAALQIVSIKYEIERIHERERSEQATAENHGEKPEFYRFLVSFLVDARGGAMKGCRHSGVRIIVPPRRATMPIRVTCRLVKPNKVANPPPLMEGEAFATRIIEMGPVGARFLGPVLIDIPHFASIRGKEREIIILRSENGETWKEHDNSVDNDDTLLNTPHDPQMSATHSGRITRIITTDFPQYFAIVTRIKQEVHVIGAEGGILISSVASHAHVIPAELTAKLLGNCVAVSPVITIEPRRRKFHKPITLTIPVPQAANKGMINQYGGETPTLRLLCSIAGGTNEAQWEDVTGSTPLTFMNDRVSFTTTVSARFWLMDCRNIVAVPKMATELYEESLHVPYITNFIIYSKRMDVLEATLRILCMTDGKEGMHTLERQEEFLEIVKSRDVEALDGKDLYIEFSGNLVPVTKSGVQLKFTFKAFRQNRLSFHVKVKDPLLDPVARMLFMREPKVAKGEPAQQPICVLNIVLPEIITKEEIQKKLKGYEDSNIINQKLDYYKSKYKTEQMEKSDKPKETSPEKKFITDTLQKEQTGMISKALEGRTE</sequence>
<keyword evidence="3" id="KW-0963">Cytoplasm</keyword>
<evidence type="ECO:0000256" key="7">
    <source>
        <dbReference type="PROSITE-ProRule" id="PRU00023"/>
    </source>
</evidence>
<keyword evidence="11" id="KW-1185">Reference proteome</keyword>
<feature type="repeat" description="ANK" evidence="7">
    <location>
        <begin position="375"/>
        <end position="407"/>
    </location>
</feature>
<organism evidence="11">
    <name type="scientific">Harpegnathos saltator</name>
    <name type="common">Jerdon's jumping ant</name>
    <dbReference type="NCBI Taxonomy" id="610380"/>
    <lineage>
        <taxon>Eukaryota</taxon>
        <taxon>Metazoa</taxon>
        <taxon>Ecdysozoa</taxon>
        <taxon>Arthropoda</taxon>
        <taxon>Hexapoda</taxon>
        <taxon>Insecta</taxon>
        <taxon>Pterygota</taxon>
        <taxon>Neoptera</taxon>
        <taxon>Endopterygota</taxon>
        <taxon>Hymenoptera</taxon>
        <taxon>Apocrita</taxon>
        <taxon>Aculeata</taxon>
        <taxon>Formicoidea</taxon>
        <taxon>Formicidae</taxon>
        <taxon>Ponerinae</taxon>
        <taxon>Ponerini</taxon>
        <taxon>Harpegnathos</taxon>
    </lineage>
</organism>
<dbReference type="PANTHER" id="PTHR24123">
    <property type="entry name" value="ANKYRIN REPEAT-CONTAINING"/>
    <property type="match status" value="1"/>
</dbReference>
<name>E2B6B5_HARSA</name>
<dbReference type="EMBL" id="GL445930">
    <property type="protein sequence ID" value="EFN88808.1"/>
    <property type="molecule type" value="Genomic_DNA"/>
</dbReference>
<feature type="region of interest" description="Disordered" evidence="8">
    <location>
        <begin position="1247"/>
        <end position="1289"/>
    </location>
</feature>
<evidence type="ECO:0000256" key="8">
    <source>
        <dbReference type="SAM" id="MobiDB-lite"/>
    </source>
</evidence>
<dbReference type="SUPFAM" id="SSF48403">
    <property type="entry name" value="Ankyrin repeat"/>
    <property type="match status" value="3"/>
</dbReference>
<feature type="repeat" description="ANK" evidence="7">
    <location>
        <begin position="309"/>
        <end position="341"/>
    </location>
</feature>
<dbReference type="PROSITE" id="PS51145">
    <property type="entry name" value="ZU5"/>
    <property type="match status" value="1"/>
</dbReference>
<dbReference type="Pfam" id="PF17809">
    <property type="entry name" value="UPA_2"/>
    <property type="match status" value="1"/>
</dbReference>
<feature type="repeat" description="ANK" evidence="7">
    <location>
        <begin position="115"/>
        <end position="147"/>
    </location>
</feature>
<feature type="repeat" description="ANK" evidence="7">
    <location>
        <begin position="589"/>
        <end position="621"/>
    </location>
</feature>
<evidence type="ECO:0000313" key="10">
    <source>
        <dbReference type="EMBL" id="EFN88808.1"/>
    </source>
</evidence>
<dbReference type="GO" id="GO:0016020">
    <property type="term" value="C:membrane"/>
    <property type="evidence" value="ECO:0007669"/>
    <property type="project" value="UniProtKB-SubCell"/>
</dbReference>
<feature type="repeat" description="ANK" evidence="7">
    <location>
        <begin position="82"/>
        <end position="114"/>
    </location>
</feature>
<dbReference type="PROSITE" id="PS50297">
    <property type="entry name" value="ANK_REP_REGION"/>
    <property type="match status" value="16"/>
</dbReference>
<dbReference type="InterPro" id="IPR051165">
    <property type="entry name" value="Multifunctional_ANK_Repeat"/>
</dbReference>
<dbReference type="Pfam" id="PF12796">
    <property type="entry name" value="Ank_2"/>
    <property type="match status" value="5"/>
</dbReference>
<feature type="repeat" description="ANK" evidence="7">
    <location>
        <begin position="243"/>
        <end position="275"/>
    </location>
</feature>
<accession>E2B6B5</accession>
<dbReference type="PRINTS" id="PR01415">
    <property type="entry name" value="ANKYRIN"/>
</dbReference>
<feature type="compositionally biased region" description="Polar residues" evidence="8">
    <location>
        <begin position="1270"/>
        <end position="1279"/>
    </location>
</feature>
<feature type="repeat" description="ANK" evidence="7">
    <location>
        <begin position="342"/>
        <end position="374"/>
    </location>
</feature>
<dbReference type="FunCoup" id="E2B6B5">
    <property type="interactions" value="100"/>
</dbReference>
<feature type="repeat" description="ANK" evidence="7">
    <location>
        <begin position="148"/>
        <end position="173"/>
    </location>
</feature>
<protein>
    <submittedName>
        <fullName evidence="10">Ankyrin-2</fullName>
    </submittedName>
</protein>
<dbReference type="SMART" id="SM00248">
    <property type="entry name" value="ANK"/>
    <property type="match status" value="18"/>
</dbReference>
<feature type="repeat" description="ANK" evidence="7">
    <location>
        <begin position="441"/>
        <end position="473"/>
    </location>
</feature>
<dbReference type="PANTHER" id="PTHR24123:SF141">
    <property type="entry name" value="ANKYRIN 2, ISOFORM U"/>
    <property type="match status" value="1"/>
</dbReference>
<keyword evidence="4" id="KW-0677">Repeat</keyword>
<dbReference type="OMA" id="YIANGHE"/>
<dbReference type="FunFam" id="1.25.40.20:FF:000001">
    <property type="entry name" value="Ankyrin-2 isoform 2"/>
    <property type="match status" value="1"/>
</dbReference>
<keyword evidence="6" id="KW-0472">Membrane</keyword>
<keyword evidence="5 7" id="KW-0040">ANK repeat</keyword>
<dbReference type="InterPro" id="IPR040745">
    <property type="entry name" value="Ankyrin_UPA"/>
</dbReference>
<dbReference type="Gene3D" id="2.60.220.30">
    <property type="match status" value="2"/>
</dbReference>
<feature type="repeat" description="ANK" evidence="7">
    <location>
        <begin position="556"/>
        <end position="588"/>
    </location>
</feature>
<evidence type="ECO:0000256" key="1">
    <source>
        <dbReference type="ARBA" id="ARBA00004370"/>
    </source>
</evidence>
<evidence type="ECO:0000256" key="2">
    <source>
        <dbReference type="ARBA" id="ARBA00004496"/>
    </source>
</evidence>
<evidence type="ECO:0000313" key="11">
    <source>
        <dbReference type="Proteomes" id="UP000008237"/>
    </source>
</evidence>
<dbReference type="Gene3D" id="1.25.40.20">
    <property type="entry name" value="Ankyrin repeat-containing domain"/>
    <property type="match status" value="5"/>
</dbReference>
<comment type="subcellular location">
    <subcellularLocation>
        <location evidence="2">Cytoplasm</location>
    </subcellularLocation>
    <subcellularLocation>
        <location evidence="1">Membrane</location>
    </subcellularLocation>
</comment>
<feature type="repeat" description="ANK" evidence="7">
    <location>
        <begin position="523"/>
        <end position="555"/>
    </location>
</feature>
<reference evidence="10 11" key="1">
    <citation type="journal article" date="2010" name="Science">
        <title>Genomic comparison of the ants Camponotus floridanus and Harpegnathos saltator.</title>
        <authorList>
            <person name="Bonasio R."/>
            <person name="Zhang G."/>
            <person name="Ye C."/>
            <person name="Mutti N.S."/>
            <person name="Fang X."/>
            <person name="Qin N."/>
            <person name="Donahue G."/>
            <person name="Yang P."/>
            <person name="Li Q."/>
            <person name="Li C."/>
            <person name="Zhang P."/>
            <person name="Huang Z."/>
            <person name="Berger S.L."/>
            <person name="Reinberg D."/>
            <person name="Wang J."/>
            <person name="Liebig J."/>
        </authorList>
    </citation>
    <scope>NUCLEOTIDE SEQUENCE [LARGE SCALE GENOMIC DNA]</scope>
    <source>
        <strain evidence="10 11">R22 G/1</strain>
    </source>
</reference>
<dbReference type="InterPro" id="IPR002110">
    <property type="entry name" value="Ankyrin_rpt"/>
</dbReference>
<dbReference type="GO" id="GO:0005737">
    <property type="term" value="C:cytoplasm"/>
    <property type="evidence" value="ECO:0007669"/>
    <property type="project" value="UniProtKB-SubCell"/>
</dbReference>
<feature type="repeat" description="ANK" evidence="7">
    <location>
        <begin position="474"/>
        <end position="506"/>
    </location>
</feature>
<evidence type="ECO:0000259" key="9">
    <source>
        <dbReference type="PROSITE" id="PS51145"/>
    </source>
</evidence>
<gene>
    <name evidence="10" type="ORF">EAI_13053</name>
</gene>
<dbReference type="Pfam" id="PF13637">
    <property type="entry name" value="Ank_4"/>
    <property type="match status" value="1"/>
</dbReference>
<evidence type="ECO:0000256" key="6">
    <source>
        <dbReference type="ARBA" id="ARBA00023136"/>
    </source>
</evidence>
<dbReference type="InterPro" id="IPR000906">
    <property type="entry name" value="ZU5_dom"/>
</dbReference>
<dbReference type="FunFam" id="2.60.220.30:FF:000002">
    <property type="entry name" value="Ankyrin-3 isoform 2"/>
    <property type="match status" value="1"/>
</dbReference>
<dbReference type="InParanoid" id="E2B6B5"/>
<dbReference type="Proteomes" id="UP000008237">
    <property type="component" value="Unassembled WGS sequence"/>
</dbReference>
<dbReference type="Gene3D" id="2.60.40.2660">
    <property type="match status" value="1"/>
</dbReference>
<dbReference type="OrthoDB" id="20872at2759"/>
<feature type="domain" description="ZU5" evidence="9">
    <location>
        <begin position="784"/>
        <end position="935"/>
    </location>
</feature>
<dbReference type="FunFam" id="1.25.40.20:FF:000095">
    <property type="entry name" value="Ankyrin 2, isoform J"/>
    <property type="match status" value="1"/>
</dbReference>
<feature type="repeat" description="ANK" evidence="7">
    <location>
        <begin position="210"/>
        <end position="242"/>
    </location>
</feature>
<feature type="repeat" description="ANK" evidence="7">
    <location>
        <begin position="408"/>
        <end position="440"/>
    </location>
</feature>
<evidence type="ECO:0000256" key="3">
    <source>
        <dbReference type="ARBA" id="ARBA00022490"/>
    </source>
</evidence>